<gene>
    <name evidence="2" type="ORF">B0A49_03584</name>
</gene>
<dbReference type="GO" id="GO:0004526">
    <property type="term" value="F:ribonuclease P activity"/>
    <property type="evidence" value="ECO:0007669"/>
    <property type="project" value="TreeGrafter"/>
</dbReference>
<protein>
    <submittedName>
        <fullName evidence="2">Uncharacterized protein</fullName>
    </submittedName>
</protein>
<keyword evidence="3" id="KW-1185">Reference proteome</keyword>
<evidence type="ECO:0000313" key="3">
    <source>
        <dbReference type="Proteomes" id="UP000308768"/>
    </source>
</evidence>
<name>A0A4U0XBH1_9PEZI</name>
<dbReference type="AlphaFoldDB" id="A0A4U0XBH1"/>
<reference evidence="2 3" key="1">
    <citation type="submission" date="2017-03" db="EMBL/GenBank/DDBJ databases">
        <title>Genomes of endolithic fungi from Antarctica.</title>
        <authorList>
            <person name="Coleine C."/>
            <person name="Masonjones S."/>
            <person name="Stajich J.E."/>
        </authorList>
    </citation>
    <scope>NUCLEOTIDE SEQUENCE [LARGE SCALE GENOMIC DNA]</scope>
    <source>
        <strain evidence="2 3">CCFEE 5187</strain>
    </source>
</reference>
<dbReference type="Proteomes" id="UP000308768">
    <property type="component" value="Unassembled WGS sequence"/>
</dbReference>
<feature type="region of interest" description="Disordered" evidence="1">
    <location>
        <begin position="51"/>
        <end position="75"/>
    </location>
</feature>
<dbReference type="GO" id="GO:0005655">
    <property type="term" value="C:nucleolar ribonuclease P complex"/>
    <property type="evidence" value="ECO:0007669"/>
    <property type="project" value="TreeGrafter"/>
</dbReference>
<dbReference type="GO" id="GO:0005829">
    <property type="term" value="C:cytosol"/>
    <property type="evidence" value="ECO:0007669"/>
    <property type="project" value="TreeGrafter"/>
</dbReference>
<dbReference type="PANTHER" id="PTHR28272">
    <property type="entry name" value="RIBONUCLEASES P/MRP PROTEIN SUBUNIT POP3"/>
    <property type="match status" value="1"/>
</dbReference>
<dbReference type="EMBL" id="NAJN01000538">
    <property type="protein sequence ID" value="TKA71865.1"/>
    <property type="molecule type" value="Genomic_DNA"/>
</dbReference>
<dbReference type="GO" id="GO:0000172">
    <property type="term" value="C:ribonuclease MRP complex"/>
    <property type="evidence" value="ECO:0007669"/>
    <property type="project" value="TreeGrafter"/>
</dbReference>
<dbReference type="GO" id="GO:0008033">
    <property type="term" value="P:tRNA processing"/>
    <property type="evidence" value="ECO:0007669"/>
    <property type="project" value="InterPro"/>
</dbReference>
<accession>A0A4U0XBH1</accession>
<dbReference type="STRING" id="331657.A0A4U0XBH1"/>
<dbReference type="GO" id="GO:0034965">
    <property type="term" value="P:intronic box C/D snoRNA processing"/>
    <property type="evidence" value="ECO:0007669"/>
    <property type="project" value="TreeGrafter"/>
</dbReference>
<dbReference type="OrthoDB" id="20109at2759"/>
<sequence>MTSSSIEKAGKKSTVIFKVDSLFIHFIKMPELVKHLAIGLNSTTRYLEELASSSAPETIRADEEAADEPESEPCSNPTIPARQRHLEAMFLSKSCNDLIYAHRAQHPEKRIAAAIGLPRAGVIGVLEHAPGADALLSYVRENVEPVDIPWLNDARRAQHIGGRSLAGDLDPSGRGGQSTTTPSGTPDAEVV</sequence>
<evidence type="ECO:0000313" key="2">
    <source>
        <dbReference type="EMBL" id="TKA71865.1"/>
    </source>
</evidence>
<dbReference type="InterPro" id="IPR013241">
    <property type="entry name" value="RNase_P_Pop3"/>
</dbReference>
<feature type="compositionally biased region" description="Low complexity" evidence="1">
    <location>
        <begin position="177"/>
        <end position="191"/>
    </location>
</feature>
<evidence type="ECO:0000256" key="1">
    <source>
        <dbReference type="SAM" id="MobiDB-lite"/>
    </source>
</evidence>
<dbReference type="GO" id="GO:0006364">
    <property type="term" value="P:rRNA processing"/>
    <property type="evidence" value="ECO:0007669"/>
    <property type="project" value="InterPro"/>
</dbReference>
<dbReference type="GO" id="GO:0000171">
    <property type="term" value="F:ribonuclease MRP activity"/>
    <property type="evidence" value="ECO:0007669"/>
    <property type="project" value="TreeGrafter"/>
</dbReference>
<feature type="region of interest" description="Disordered" evidence="1">
    <location>
        <begin position="163"/>
        <end position="191"/>
    </location>
</feature>
<comment type="caution">
    <text evidence="2">The sequence shown here is derived from an EMBL/GenBank/DDBJ whole genome shotgun (WGS) entry which is preliminary data.</text>
</comment>
<dbReference type="PANTHER" id="PTHR28272:SF1">
    <property type="entry name" value="RIBONUCLEASES P_MRP PROTEIN SUBUNIT POP3"/>
    <property type="match status" value="1"/>
</dbReference>
<proteinExistence type="predicted"/>
<organism evidence="2 3">
    <name type="scientific">Cryomyces minteri</name>
    <dbReference type="NCBI Taxonomy" id="331657"/>
    <lineage>
        <taxon>Eukaryota</taxon>
        <taxon>Fungi</taxon>
        <taxon>Dikarya</taxon>
        <taxon>Ascomycota</taxon>
        <taxon>Pezizomycotina</taxon>
        <taxon>Dothideomycetes</taxon>
        <taxon>Dothideomycetes incertae sedis</taxon>
        <taxon>Cryomyces</taxon>
    </lineage>
</organism>